<proteinExistence type="predicted"/>
<name>A0ACC6P250_9BURK</name>
<comment type="caution">
    <text evidence="1">The sequence shown here is derived from an EMBL/GenBank/DDBJ whole genome shotgun (WGS) entry which is preliminary data.</text>
</comment>
<evidence type="ECO:0000313" key="1">
    <source>
        <dbReference type="EMBL" id="MEJ7138328.1"/>
    </source>
</evidence>
<reference evidence="1" key="1">
    <citation type="submission" date="2023-10" db="EMBL/GenBank/DDBJ databases">
        <title>Amphibacter perezi, gen. nov., sp. nov. a novel taxa of the family Comamonadaceae, class Betaproteobacteria isolated from the skin microbiota of Pelophylax perezi from different populations.</title>
        <authorList>
            <person name="Costa S."/>
            <person name="Proenca D.N."/>
            <person name="Lopes I."/>
            <person name="Morais P.V."/>
        </authorList>
    </citation>
    <scope>NUCLEOTIDE SEQUENCE</scope>
    <source>
        <strain evidence="1">SL12-8</strain>
    </source>
</reference>
<sequence length="218" mass="23714">MARKTRELALETRHRLLDAAELLFDRQGVAATSLQQIATEADATRGAVYWHFRNKADLLDALLHNRVRQPLSALADSLLLQAQAASLQAPLDRVLHLLLGLAEGISADPAVRRTLGIAIFKVERGVDGDLKHIMGQSRSQGMLDLHSLIECLLNQPGPDIQASPPDATRAASGLAMIFEGLLFGWLLDLNDAPADTPPAQGLPERMRHVMNAYLRGLG</sequence>
<evidence type="ECO:0000313" key="2">
    <source>
        <dbReference type="Proteomes" id="UP001364695"/>
    </source>
</evidence>
<protein>
    <submittedName>
        <fullName evidence="1">TetR family transcriptional regulator</fullName>
    </submittedName>
</protein>
<accession>A0ACC6P250</accession>
<keyword evidence="2" id="KW-1185">Reference proteome</keyword>
<organism evidence="1 2">
    <name type="scientific">Amphibiibacter pelophylacis</name>
    <dbReference type="NCBI Taxonomy" id="1799477"/>
    <lineage>
        <taxon>Bacteria</taxon>
        <taxon>Pseudomonadati</taxon>
        <taxon>Pseudomonadota</taxon>
        <taxon>Betaproteobacteria</taxon>
        <taxon>Burkholderiales</taxon>
        <taxon>Sphaerotilaceae</taxon>
        <taxon>Amphibiibacter</taxon>
    </lineage>
</organism>
<gene>
    <name evidence="1" type="ORF">RV045_07775</name>
</gene>
<dbReference type="EMBL" id="JAWDIE010000010">
    <property type="protein sequence ID" value="MEJ7138328.1"/>
    <property type="molecule type" value="Genomic_DNA"/>
</dbReference>
<dbReference type="Proteomes" id="UP001364695">
    <property type="component" value="Unassembled WGS sequence"/>
</dbReference>